<dbReference type="PaxDb" id="3847-GLYMA04G39780.3"/>
<dbReference type="InterPro" id="IPR019474">
    <property type="entry name" value="Ub_conjug_fac_E4_core"/>
</dbReference>
<dbReference type="PANTHER" id="PTHR13363">
    <property type="entry name" value="RING FINGER AND SRY DOMAIN-CONTAINING"/>
    <property type="match status" value="1"/>
</dbReference>
<evidence type="ECO:0000256" key="4">
    <source>
        <dbReference type="ARBA" id="ARBA00022723"/>
    </source>
</evidence>
<dbReference type="InterPro" id="IPR013083">
    <property type="entry name" value="Znf_RING/FYVE/PHD"/>
</dbReference>
<dbReference type="PROSITE" id="PS50188">
    <property type="entry name" value="B302_SPRY"/>
    <property type="match status" value="1"/>
</dbReference>
<dbReference type="EnsemblPlants" id="KRH64161">
    <property type="protein sequence ID" value="KRH64161"/>
    <property type="gene ID" value="GLYMA_04G220000"/>
</dbReference>
<dbReference type="CDD" id="cd12882">
    <property type="entry name" value="SPRY_RNF123"/>
    <property type="match status" value="1"/>
</dbReference>
<dbReference type="FunFam" id="2.60.120.920:FF:000053">
    <property type="entry name" value="E3 ubiquitin-protein ligase RKP"/>
    <property type="match status" value="1"/>
</dbReference>
<feature type="region of interest" description="Disordered" evidence="8">
    <location>
        <begin position="709"/>
        <end position="744"/>
    </location>
</feature>
<reference evidence="10" key="3">
    <citation type="submission" date="2018-07" db="EMBL/GenBank/DDBJ databases">
        <title>WGS assembly of Glycine max.</title>
        <authorList>
            <person name="Schmutz J."/>
            <person name="Cannon S."/>
            <person name="Schlueter J."/>
            <person name="Ma J."/>
            <person name="Mitros T."/>
            <person name="Nelson W."/>
            <person name="Hyten D."/>
            <person name="Song Q."/>
            <person name="Thelen J."/>
            <person name="Cheng J."/>
            <person name="Xu D."/>
            <person name="Hellsten U."/>
            <person name="May G."/>
            <person name="Yu Y."/>
            <person name="Sakurai T."/>
            <person name="Umezawa T."/>
            <person name="Bhattacharyya M."/>
            <person name="Sandhu D."/>
            <person name="Valliyodan B."/>
            <person name="Lindquist E."/>
            <person name="Peto M."/>
            <person name="Grant D."/>
            <person name="Shu S."/>
            <person name="Goodstein D."/>
            <person name="Barry K."/>
            <person name="Futrell-Griggs M."/>
            <person name="Abernathy B."/>
            <person name="Du J."/>
            <person name="Tian Z."/>
            <person name="Zhu L."/>
            <person name="Gill N."/>
            <person name="Joshi T."/>
            <person name="Libault M."/>
            <person name="Sethuraman A."/>
            <person name="Zhang X."/>
            <person name="Shinozaki K."/>
            <person name="Nguyen H."/>
            <person name="Wing R."/>
            <person name="Cregan P."/>
            <person name="Specht J."/>
            <person name="Grimwood J."/>
            <person name="Rokhsar D."/>
            <person name="Stacey G."/>
            <person name="Shoemaker R."/>
            <person name="Jackson S."/>
        </authorList>
    </citation>
    <scope>NUCLEOTIDE SEQUENCE</scope>
    <source>
        <tissue evidence="10">Callus</tissue>
    </source>
</reference>
<evidence type="ECO:0000256" key="3">
    <source>
        <dbReference type="ARBA" id="ARBA00022679"/>
    </source>
</evidence>
<evidence type="ECO:0000256" key="6">
    <source>
        <dbReference type="ARBA" id="ARBA00022786"/>
    </source>
</evidence>
<dbReference type="AlphaFoldDB" id="K7KLL7"/>
<dbReference type="RefSeq" id="XP_014630380.1">
    <property type="nucleotide sequence ID" value="XM_014774894.3"/>
</dbReference>
<dbReference type="GO" id="GO:0016567">
    <property type="term" value="P:protein ubiquitination"/>
    <property type="evidence" value="ECO:0007669"/>
    <property type="project" value="InterPro"/>
</dbReference>
<dbReference type="STRING" id="3847.K7KLL7"/>
<dbReference type="InterPro" id="IPR001870">
    <property type="entry name" value="B30.2/SPRY"/>
</dbReference>
<dbReference type="OMA" id="LCCFHRL"/>
<dbReference type="Gene3D" id="2.60.120.920">
    <property type="match status" value="1"/>
</dbReference>
<comment type="catalytic activity">
    <reaction evidence="1">
        <text>S-ubiquitinyl-[E2 ubiquitin-conjugating enzyme]-L-cysteine + [acceptor protein]-L-lysine = [E2 ubiquitin-conjugating enzyme]-L-cysteine + N(6)-ubiquitinyl-[acceptor protein]-L-lysine.</text>
        <dbReference type="EC" id="2.3.2.27"/>
    </reaction>
</comment>
<dbReference type="Pfam" id="PF10408">
    <property type="entry name" value="Ufd2P_core"/>
    <property type="match status" value="1"/>
</dbReference>
<dbReference type="SUPFAM" id="SSF49899">
    <property type="entry name" value="Concanavalin A-like lectins/glucanases"/>
    <property type="match status" value="1"/>
</dbReference>
<protein>
    <recommendedName>
        <fullName evidence="2">RING-type E3 ubiquitin transferase</fullName>
        <ecNumber evidence="2">2.3.2.27</ecNumber>
    </recommendedName>
</protein>
<dbReference type="EMBL" id="CM000837">
    <property type="protein sequence ID" value="KRH64159.1"/>
    <property type="molecule type" value="Genomic_DNA"/>
</dbReference>
<accession>K7KLL7</accession>
<dbReference type="GO" id="GO:0008270">
    <property type="term" value="F:zinc ion binding"/>
    <property type="evidence" value="ECO:0007669"/>
    <property type="project" value="UniProtKB-KW"/>
</dbReference>
<dbReference type="Gramene" id="KRH64161">
    <property type="protein sequence ID" value="KRH64161"/>
    <property type="gene ID" value="GLYMA_04G220000"/>
</dbReference>
<dbReference type="GO" id="GO:0005737">
    <property type="term" value="C:cytoplasm"/>
    <property type="evidence" value="ECO:0000318"/>
    <property type="project" value="GO_Central"/>
</dbReference>
<dbReference type="KEGG" id="gmx:100800617"/>
<dbReference type="CDD" id="cd16541">
    <property type="entry name" value="RING-HC_RNF123"/>
    <property type="match status" value="1"/>
</dbReference>
<evidence type="ECO:0000256" key="7">
    <source>
        <dbReference type="ARBA" id="ARBA00022833"/>
    </source>
</evidence>
<keyword evidence="3" id="KW-0808">Transferase</keyword>
<dbReference type="Pfam" id="PF00622">
    <property type="entry name" value="SPRY"/>
    <property type="match status" value="1"/>
</dbReference>
<gene>
    <name evidence="11" type="primary">LOC100800617</name>
    <name evidence="10" type="ORF">GLYMA_04G220000</name>
</gene>
<evidence type="ECO:0000313" key="10">
    <source>
        <dbReference type="EMBL" id="KRH64160.1"/>
    </source>
</evidence>
<reference evidence="11" key="2">
    <citation type="submission" date="2018-02" db="UniProtKB">
        <authorList>
            <consortium name="EnsemblPlants"/>
        </authorList>
    </citation>
    <scope>IDENTIFICATION</scope>
    <source>
        <strain evidence="11">Williams 82</strain>
    </source>
</reference>
<dbReference type="SUPFAM" id="SSF57850">
    <property type="entry name" value="RING/U-box"/>
    <property type="match status" value="1"/>
</dbReference>
<evidence type="ECO:0000313" key="12">
    <source>
        <dbReference type="Proteomes" id="UP000008827"/>
    </source>
</evidence>
<dbReference type="RefSeq" id="XP_014630378.1">
    <property type="nucleotide sequence ID" value="XM_014774892.3"/>
</dbReference>
<dbReference type="HOGENOM" id="CLU_006687_0_0_1"/>
<feature type="domain" description="B30.2/SPRY" evidence="9">
    <location>
        <begin position="77"/>
        <end position="270"/>
    </location>
</feature>
<organism evidence="10">
    <name type="scientific">Glycine max</name>
    <name type="common">Soybean</name>
    <name type="synonym">Glycine hispida</name>
    <dbReference type="NCBI Taxonomy" id="3847"/>
    <lineage>
        <taxon>Eukaryota</taxon>
        <taxon>Viridiplantae</taxon>
        <taxon>Streptophyta</taxon>
        <taxon>Embryophyta</taxon>
        <taxon>Tracheophyta</taxon>
        <taxon>Spermatophyta</taxon>
        <taxon>Magnoliopsida</taxon>
        <taxon>eudicotyledons</taxon>
        <taxon>Gunneridae</taxon>
        <taxon>Pentapetalae</taxon>
        <taxon>rosids</taxon>
        <taxon>fabids</taxon>
        <taxon>Fabales</taxon>
        <taxon>Fabaceae</taxon>
        <taxon>Papilionoideae</taxon>
        <taxon>50 kb inversion clade</taxon>
        <taxon>NPAAA clade</taxon>
        <taxon>indigoferoid/millettioid clade</taxon>
        <taxon>Phaseoleae</taxon>
        <taxon>Glycine</taxon>
        <taxon>Glycine subgen. Soja</taxon>
    </lineage>
</organism>
<dbReference type="RefSeq" id="XP_025984075.1">
    <property type="nucleotide sequence ID" value="XM_026128290.2"/>
</dbReference>
<evidence type="ECO:0000256" key="2">
    <source>
        <dbReference type="ARBA" id="ARBA00012483"/>
    </source>
</evidence>
<dbReference type="EnsemblPlants" id="KRH64160">
    <property type="protein sequence ID" value="KRH64160"/>
    <property type="gene ID" value="GLYMA_04G220000"/>
</dbReference>
<dbReference type="EMBL" id="CM000837">
    <property type="protein sequence ID" value="KRH64160.1"/>
    <property type="molecule type" value="Genomic_DNA"/>
</dbReference>
<dbReference type="GO" id="GO:0006511">
    <property type="term" value="P:ubiquitin-dependent protein catabolic process"/>
    <property type="evidence" value="ECO:0007669"/>
    <property type="project" value="InterPro"/>
</dbReference>
<dbReference type="EMBL" id="CM000837">
    <property type="protein sequence ID" value="KRH64161.1"/>
    <property type="molecule type" value="Genomic_DNA"/>
</dbReference>
<dbReference type="eggNOG" id="KOG2242">
    <property type="taxonomic scope" value="Eukaryota"/>
</dbReference>
<dbReference type="EC" id="2.3.2.27" evidence="2"/>
<dbReference type="GO" id="GO:0004842">
    <property type="term" value="F:ubiquitin-protein transferase activity"/>
    <property type="evidence" value="ECO:0000318"/>
    <property type="project" value="GO_Central"/>
</dbReference>
<dbReference type="SMART" id="SM00449">
    <property type="entry name" value="SPRY"/>
    <property type="match status" value="1"/>
</dbReference>
<dbReference type="InterPro" id="IPR003877">
    <property type="entry name" value="SPRY_dom"/>
</dbReference>
<dbReference type="GO" id="GO:0051603">
    <property type="term" value="P:proteolysis involved in protein catabolic process"/>
    <property type="evidence" value="ECO:0000318"/>
    <property type="project" value="GO_Central"/>
</dbReference>
<dbReference type="RefSeq" id="XP_040870873.1">
    <property type="nucleotide sequence ID" value="XM_041014939.1"/>
</dbReference>
<dbReference type="InterPro" id="IPR043136">
    <property type="entry name" value="B30.2/SPRY_sf"/>
</dbReference>
<evidence type="ECO:0000256" key="5">
    <source>
        <dbReference type="ARBA" id="ARBA00022771"/>
    </source>
</evidence>
<dbReference type="Gramene" id="KRH64159">
    <property type="protein sequence ID" value="KRH64159"/>
    <property type="gene ID" value="GLYMA_04G220000"/>
</dbReference>
<dbReference type="FunCoup" id="K7KLL7">
    <property type="interactions" value="3452"/>
</dbReference>
<name>K7KLL7_SOYBN</name>
<dbReference type="InterPro" id="IPR045129">
    <property type="entry name" value="RNF123/RKP/RSPRY1"/>
</dbReference>
<dbReference type="eggNOG" id="KOG4692">
    <property type="taxonomic scope" value="Eukaryota"/>
</dbReference>
<dbReference type="EnsemblPlants" id="KRH64159">
    <property type="protein sequence ID" value="KRH64159"/>
    <property type="gene ID" value="GLYMA_04G220000"/>
</dbReference>
<dbReference type="Pfam" id="PF25576">
    <property type="entry name" value="TPR_RNF123"/>
    <property type="match status" value="1"/>
</dbReference>
<keyword evidence="7" id="KW-0862">Zinc</keyword>
<dbReference type="GeneID" id="100800617"/>
<dbReference type="Pfam" id="PF19322">
    <property type="entry name" value="RKP_N"/>
    <property type="match status" value="1"/>
</dbReference>
<dbReference type="Gene3D" id="3.30.40.10">
    <property type="entry name" value="Zinc/RING finger domain, C3HC4 (zinc finger)"/>
    <property type="match status" value="1"/>
</dbReference>
<dbReference type="Proteomes" id="UP000008827">
    <property type="component" value="Chromosome 4"/>
</dbReference>
<dbReference type="InterPro" id="IPR035773">
    <property type="entry name" value="SPRY_RNF123"/>
</dbReference>
<reference evidence="10 11" key="1">
    <citation type="journal article" date="2010" name="Nature">
        <title>Genome sequence of the palaeopolyploid soybean.</title>
        <authorList>
            <person name="Schmutz J."/>
            <person name="Cannon S.B."/>
            <person name="Schlueter J."/>
            <person name="Ma J."/>
            <person name="Mitros T."/>
            <person name="Nelson W."/>
            <person name="Hyten D.L."/>
            <person name="Song Q."/>
            <person name="Thelen J.J."/>
            <person name="Cheng J."/>
            <person name="Xu D."/>
            <person name="Hellsten U."/>
            <person name="May G.D."/>
            <person name="Yu Y."/>
            <person name="Sakurai T."/>
            <person name="Umezawa T."/>
            <person name="Bhattacharyya M.K."/>
            <person name="Sandhu D."/>
            <person name="Valliyodan B."/>
            <person name="Lindquist E."/>
            <person name="Peto M."/>
            <person name="Grant D."/>
            <person name="Shu S."/>
            <person name="Goodstein D."/>
            <person name="Barry K."/>
            <person name="Futrell-Griggs M."/>
            <person name="Abernathy B."/>
            <person name="Du J."/>
            <person name="Tian Z."/>
            <person name="Zhu L."/>
            <person name="Gill N."/>
            <person name="Joshi T."/>
            <person name="Libault M."/>
            <person name="Sethuraman A."/>
            <person name="Zhang X.-C."/>
            <person name="Shinozaki K."/>
            <person name="Nguyen H.T."/>
            <person name="Wing R.A."/>
            <person name="Cregan P."/>
            <person name="Specht J."/>
            <person name="Grimwood J."/>
            <person name="Rokhsar D."/>
            <person name="Stacey G."/>
            <person name="Shoemaker R.C."/>
            <person name="Jackson S.A."/>
        </authorList>
    </citation>
    <scope>NUCLEOTIDE SEQUENCE</scope>
    <source>
        <strain evidence="11">cv. Williams 82</strain>
        <tissue evidence="10">Callus</tissue>
    </source>
</reference>
<keyword evidence="5" id="KW-0863">Zinc-finger</keyword>
<sequence>MAEDIPRVGGFSAGLAVILNDKDSKKNSPKTRLLSCCDDLGQQSVERTLEYVFGLPNRSLNSLTGLVDRNFICSVIRNDFSRYNVKLSDSHGERDGICINSKNGNGHVVIGLEESSICGDIKVIKSPFLIESMAMFSSARASACVWKGKWMYEVMLETSGIQQLGWATLSCPFTDHKGVGDADDSYAYDGRRVSKWNKDAETYGQSWVVGDIIGCCIDLDRDEILFYRNGNSLGVAFQGIRKLGPGFGYYPAVSLSQGERCELNFGARPFKYPIEGYLPLQAPPSKSYFVTQLLQCWSRLLDMHSVERAEHSLVQKLRRVKRFVSLEEIFHPASYAICEELFSILEADDGITEYMVWGPMLSFMFEVFGLHAPHDYSSMDKVVEILLQFQGSHVLFEHILNALSCGCKIASLVLIECPYSGSYSHLALACHLLRQEELMVLWWKSPDFEFLFEGFLSRKTPNKQDLDSMIPTVWWPGSCEDASYEGNMMLTTTALSESIGKIEEKHRDLCRLVIQFIPPTNSPQLPGAVFRTFLRSLLLKNRGAERNIPPPGVSSNSVLVSVYTVVLHFLSEGFALGDICGWLKSCKADVGFLHRGGEQTFPVHLFLKNDPHRADISRLGGSYSHLSKLHPTIDHEMEVIQWDEGCMDSEETRVTHSTRQKPCCCSSYDSDFTRNFKVPAKYLAKGSSGHCSSIPERPAHVAAECSDGSLNDEITDKPSSSDQSEPEYGYRQVHHMKSVPKDTNMSTDTLQEEELLDALLWLYHVGLAPNFKQASYYMTHQAQSISLLEETDKQIRERACSEQLKHLKEARNEYREEVIDCVRHCAWYRISLFSRWKQRGMYAMCMWVVQLLLVLSNMDSVFIYIPEYYLEALVDCFHVLRKSDPPFVPSTIFIKRGLASFVTFVVTHFNDPRISSADLRDLLLQSISVLVQYREYLATFESNEAATQRMPKALLSAFDNRSWIPVMNILLRLCKGSGFSFSKNGESSSSSVLFQRLLREACISDEGLFSSFLNRLFNTLSWTMTEFSVSVREMQEKYQVIEFQQRKCCVIFDLSCNLTRILEFCTHEIPQAFLSGPDTNLRRLTELVVFILNHITSAADAEFFDLSLRRHNQPPEKVNRGMILAPLVGIILNLLDATNSAEYRENNDLLDVFASMDCPDTVQYGFQYLLDYNWDGSFRGEAYVAKYEQLENFLSLLTCRTVLHHDKVDSVGDTDLDDGLCCICYACEANAQIAPCSHRSCYGCITRHLLNCQRCFFCNATVTDVSKIG</sequence>
<evidence type="ECO:0000313" key="11">
    <source>
        <dbReference type="EnsemblPlants" id="KRH64159"/>
    </source>
</evidence>
<dbReference type="GO" id="GO:0034450">
    <property type="term" value="F:ubiquitin-ubiquitin ligase activity"/>
    <property type="evidence" value="ECO:0007669"/>
    <property type="project" value="InterPro"/>
</dbReference>
<dbReference type="SMR" id="K7KLL7"/>
<dbReference type="Gramene" id="KRH64160">
    <property type="protein sequence ID" value="KRH64160"/>
    <property type="gene ID" value="GLYMA_04G220000"/>
</dbReference>
<keyword evidence="12" id="KW-1185">Reference proteome</keyword>
<dbReference type="PANTHER" id="PTHR13363:SF5">
    <property type="entry name" value="E3 UBIQUITIN-PROTEIN LIGASE RNF123"/>
    <property type="match status" value="1"/>
</dbReference>
<evidence type="ECO:0000256" key="8">
    <source>
        <dbReference type="SAM" id="MobiDB-lite"/>
    </source>
</evidence>
<dbReference type="InterPro" id="IPR045737">
    <property type="entry name" value="RKP_N"/>
</dbReference>
<keyword evidence="6" id="KW-0833">Ubl conjugation pathway</keyword>
<proteinExistence type="predicted"/>
<evidence type="ECO:0000259" key="9">
    <source>
        <dbReference type="PROSITE" id="PS50188"/>
    </source>
</evidence>
<dbReference type="RefSeq" id="XP_014630379.1">
    <property type="nucleotide sequence ID" value="XM_014774893.3"/>
</dbReference>
<dbReference type="GO" id="GO:0000151">
    <property type="term" value="C:ubiquitin ligase complex"/>
    <property type="evidence" value="ECO:0007669"/>
    <property type="project" value="InterPro"/>
</dbReference>
<dbReference type="FunFam" id="3.30.40.10:FF:000133">
    <property type="entry name" value="E3 ubiquitin-protein ligase RNF123"/>
    <property type="match status" value="1"/>
</dbReference>
<dbReference type="OrthoDB" id="258495at2759"/>
<dbReference type="InterPro" id="IPR057987">
    <property type="entry name" value="TPR_RNF123/RKP"/>
</dbReference>
<evidence type="ECO:0000256" key="1">
    <source>
        <dbReference type="ARBA" id="ARBA00000900"/>
    </source>
</evidence>
<keyword evidence="4" id="KW-0479">Metal-binding</keyword>
<dbReference type="InterPro" id="IPR013320">
    <property type="entry name" value="ConA-like_dom_sf"/>
</dbReference>